<dbReference type="PANTHER" id="PTHR14859:SF1">
    <property type="entry name" value="PGAP2-INTERACTING PROTEIN"/>
    <property type="match status" value="1"/>
</dbReference>
<dbReference type="FunFam" id="3.60.10.10:FF:000031">
    <property type="entry name" value="Calcofluor white hypersensitive protein"/>
    <property type="match status" value="1"/>
</dbReference>
<evidence type="ECO:0000313" key="6">
    <source>
        <dbReference type="Proteomes" id="UP000789759"/>
    </source>
</evidence>
<comment type="caution">
    <text evidence="5">The sequence shown here is derived from an EMBL/GenBank/DDBJ whole genome shotgun (WGS) entry which is preliminary data.</text>
</comment>
<feature type="transmembrane region" description="Helical" evidence="1">
    <location>
        <begin position="217"/>
        <end position="237"/>
    </location>
</feature>
<dbReference type="InterPro" id="IPR036691">
    <property type="entry name" value="Endo/exonu/phosph_ase_sf"/>
</dbReference>
<dbReference type="Pfam" id="PF23022">
    <property type="entry name" value="6TM_1st_PGAP2IP"/>
    <property type="match status" value="1"/>
</dbReference>
<evidence type="ECO:0000259" key="4">
    <source>
        <dbReference type="Pfam" id="PF23226"/>
    </source>
</evidence>
<feature type="transmembrane region" description="Helical" evidence="1">
    <location>
        <begin position="443"/>
        <end position="466"/>
    </location>
</feature>
<dbReference type="Pfam" id="PF23021">
    <property type="entry name" value="6TM_2nd_PGAP2IP"/>
    <property type="match status" value="1"/>
</dbReference>
<dbReference type="EMBL" id="CAJVQA010003565">
    <property type="protein sequence ID" value="CAG8577901.1"/>
    <property type="molecule type" value="Genomic_DNA"/>
</dbReference>
<keyword evidence="1" id="KW-1133">Transmembrane helix</keyword>
<gene>
    <name evidence="5" type="ORF">CPELLU_LOCUS5951</name>
</gene>
<name>A0A9N9G1E3_9GLOM</name>
<dbReference type="InterPro" id="IPR053911">
    <property type="entry name" value="PGAP2IP_TM_2nd"/>
</dbReference>
<dbReference type="GO" id="GO:0006506">
    <property type="term" value="P:GPI anchor biosynthetic process"/>
    <property type="evidence" value="ECO:0007669"/>
    <property type="project" value="TreeGrafter"/>
</dbReference>
<feature type="transmembrane region" description="Helical" evidence="1">
    <location>
        <begin position="478"/>
        <end position="499"/>
    </location>
</feature>
<reference evidence="5" key="1">
    <citation type="submission" date="2021-06" db="EMBL/GenBank/DDBJ databases">
        <authorList>
            <person name="Kallberg Y."/>
            <person name="Tangrot J."/>
            <person name="Rosling A."/>
        </authorList>
    </citation>
    <scope>NUCLEOTIDE SEQUENCE</scope>
    <source>
        <strain evidence="5">FL966</strain>
    </source>
</reference>
<feature type="domain" description="PGAP2IP second transmembrane" evidence="2">
    <location>
        <begin position="322"/>
        <end position="495"/>
    </location>
</feature>
<keyword evidence="1" id="KW-0472">Membrane</keyword>
<evidence type="ECO:0000256" key="1">
    <source>
        <dbReference type="SAM" id="Phobius"/>
    </source>
</evidence>
<dbReference type="PANTHER" id="PTHR14859">
    <property type="entry name" value="CALCOFLUOR WHITE HYPERSENSITIVE PROTEIN PRECURSOR"/>
    <property type="match status" value="1"/>
</dbReference>
<feature type="transmembrane region" description="Helical" evidence="1">
    <location>
        <begin position="413"/>
        <end position="431"/>
    </location>
</feature>
<feature type="transmembrane region" description="Helical" evidence="1">
    <location>
        <begin position="364"/>
        <end position="382"/>
    </location>
</feature>
<dbReference type="InterPro" id="IPR057315">
    <property type="entry name" value="Exo_endo_phos_PGAP2IP_C"/>
</dbReference>
<dbReference type="GO" id="GO:0016020">
    <property type="term" value="C:membrane"/>
    <property type="evidence" value="ECO:0007669"/>
    <property type="project" value="GOC"/>
</dbReference>
<dbReference type="AlphaFoldDB" id="A0A9N9G1E3"/>
<dbReference type="Pfam" id="PF23226">
    <property type="entry name" value="Exo_endo_phos_PGAP2IP"/>
    <property type="match status" value="1"/>
</dbReference>
<feature type="transmembrane region" description="Helical" evidence="1">
    <location>
        <begin position="164"/>
        <end position="183"/>
    </location>
</feature>
<organism evidence="5 6">
    <name type="scientific">Cetraspora pellucida</name>
    <dbReference type="NCBI Taxonomy" id="1433469"/>
    <lineage>
        <taxon>Eukaryota</taxon>
        <taxon>Fungi</taxon>
        <taxon>Fungi incertae sedis</taxon>
        <taxon>Mucoromycota</taxon>
        <taxon>Glomeromycotina</taxon>
        <taxon>Glomeromycetes</taxon>
        <taxon>Diversisporales</taxon>
        <taxon>Gigasporaceae</taxon>
        <taxon>Cetraspora</taxon>
    </lineage>
</organism>
<protein>
    <submittedName>
        <fullName evidence="5">10965_t:CDS:1</fullName>
    </submittedName>
</protein>
<feature type="transmembrane region" description="Helical" evidence="1">
    <location>
        <begin position="286"/>
        <end position="304"/>
    </location>
</feature>
<dbReference type="SUPFAM" id="SSF56219">
    <property type="entry name" value="DNase I-like"/>
    <property type="match status" value="1"/>
</dbReference>
<keyword evidence="6" id="KW-1185">Reference proteome</keyword>
<evidence type="ECO:0000259" key="3">
    <source>
        <dbReference type="Pfam" id="PF23022"/>
    </source>
</evidence>
<feature type="transmembrane region" description="Helical" evidence="1">
    <location>
        <begin position="389"/>
        <end position="407"/>
    </location>
</feature>
<dbReference type="GO" id="GO:0005783">
    <property type="term" value="C:endoplasmic reticulum"/>
    <property type="evidence" value="ECO:0007669"/>
    <property type="project" value="TreeGrafter"/>
</dbReference>
<dbReference type="GO" id="GO:0031505">
    <property type="term" value="P:fungal-type cell wall organization"/>
    <property type="evidence" value="ECO:0007669"/>
    <property type="project" value="TreeGrafter"/>
</dbReference>
<keyword evidence="1" id="KW-0812">Transmembrane</keyword>
<feature type="domain" description="PGAP2IP C-terminal nuclease-like" evidence="4">
    <location>
        <begin position="546"/>
        <end position="775"/>
    </location>
</feature>
<feature type="transmembrane region" description="Helical" evidence="1">
    <location>
        <begin position="139"/>
        <end position="158"/>
    </location>
</feature>
<evidence type="ECO:0000259" key="2">
    <source>
        <dbReference type="Pfam" id="PF23021"/>
    </source>
</evidence>
<evidence type="ECO:0000313" key="5">
    <source>
        <dbReference type="EMBL" id="CAG8577901.1"/>
    </source>
</evidence>
<sequence length="820" mass="93757">MPSRAAKKYNGDTVFLTSISGTFVSHAHTVLGYCKFTFHNYHELLGIIVNYHEEWFPSVSATTGDWYPERAVFQIFIALNSAVGIIRTVSCGGWVYITSSDDHDIHDIAMIIYLVCTLPWMLGVLSTTPRTSHITSLKYRPFVFWSMLTALALLIWYFPLWHMGISGFEVFLLVTITPVFLAYDFMRKIVFKYRGFFHLLSLMGIASYTFKDPVYRLVLSSFGIGISLLTWFATWFGNRSKNSQLEYDISVWSLGLLLHNVIKMAWYSNNPIWPIMHEFNGGKNFIGLLLGIFACIGLIIRDFIDGKNKSSDKLLNNFSKIKSSWVSASLSLGAVMFGLHSMFTDSSTIMRWVVDGYPNYGPDPISWGFITILAMGMGLLISTNAKLSTSFLMYLVGCFSCIIVYFIPSWIGYYAGLVLGAYFMAITPYLIRSAMLHNPGRTLFTTMMVYNIFCLAHVWVVAYEFVPGGPLARERTNWILIFMMTFIGLGVLNTTSIINNYQLKKIRSIRNFIRIAIFGIIFLSIIVSFVRFKSAKTPVPYRPEHKMFTAGIWTIHFTLDNDMWSSEVRIKDAIRDLEFDVIGLLESDTQRIIMGNRDLWQYISEDLGYYVDYGPGPAKHTWGCAILSKFPIINSTHHLLPSPVGELACAIHATLNIYGQNVDFIVSHNGQEENLLDRELQTTELARIMRESSNPFVFLGYVVTEPFQHIYNILFDDGHINDIDPSEMSRWCEYIGFRGLKRISFARISHGHITDTEIQAGKFLVVNDSNDNNSNDNSNVDLNKQVQKDYYPASMRFPEMFYNEGIRGHRYDDTYPRYFA</sequence>
<proteinExistence type="predicted"/>
<dbReference type="Proteomes" id="UP000789759">
    <property type="component" value="Unassembled WGS sequence"/>
</dbReference>
<feature type="domain" description="PGAP2IP first transmembrane" evidence="3">
    <location>
        <begin position="142"/>
        <end position="296"/>
    </location>
</feature>
<feature type="transmembrane region" description="Helical" evidence="1">
    <location>
        <begin position="511"/>
        <end position="532"/>
    </location>
</feature>
<feature type="transmembrane region" description="Helical" evidence="1">
    <location>
        <begin position="108"/>
        <end position="127"/>
    </location>
</feature>
<feature type="transmembrane region" description="Helical" evidence="1">
    <location>
        <begin position="75"/>
        <end position="96"/>
    </location>
</feature>
<dbReference type="InterPro" id="IPR051916">
    <property type="entry name" value="GPI-anchor_lipid_remodeler"/>
</dbReference>
<dbReference type="Gene3D" id="3.60.10.10">
    <property type="entry name" value="Endonuclease/exonuclease/phosphatase"/>
    <property type="match status" value="1"/>
</dbReference>
<feature type="transmembrane region" description="Helical" evidence="1">
    <location>
        <begin position="325"/>
        <end position="344"/>
    </location>
</feature>
<dbReference type="OrthoDB" id="68581at2759"/>
<dbReference type="InterPro" id="IPR053912">
    <property type="entry name" value="PGAP2IP_TM_1nd"/>
</dbReference>
<accession>A0A9N9G1E3</accession>